<dbReference type="STRING" id="649760.HMPREF0971_03159"/>
<dbReference type="InterPro" id="IPR007329">
    <property type="entry name" value="FMN-bd"/>
</dbReference>
<keyword evidence="1" id="KW-0732">Signal</keyword>
<comment type="caution">
    <text evidence="3">The sequence shown here is derived from an EMBL/GenBank/DDBJ whole genome shotgun (WGS) entry which is preliminary data.</text>
</comment>
<dbReference type="RefSeq" id="WP_004375645.1">
    <property type="nucleotide sequence ID" value="NZ_GG703890.1"/>
</dbReference>
<feature type="chain" id="PRO_5003025640" evidence="1">
    <location>
        <begin position="27"/>
        <end position="133"/>
    </location>
</feature>
<dbReference type="GO" id="GO:0010181">
    <property type="term" value="F:FMN binding"/>
    <property type="evidence" value="ECO:0007669"/>
    <property type="project" value="InterPro"/>
</dbReference>
<reference evidence="3 4" key="1">
    <citation type="submission" date="2009-11" db="EMBL/GenBank/DDBJ databases">
        <authorList>
            <person name="Weinstock G."/>
            <person name="Sodergren E."/>
            <person name="Clifton S."/>
            <person name="Fulton L."/>
            <person name="Fulton B."/>
            <person name="Courtney L."/>
            <person name="Fronick C."/>
            <person name="Harrison M."/>
            <person name="Strong C."/>
            <person name="Farmer C."/>
            <person name="Delahaunty K."/>
            <person name="Markovic C."/>
            <person name="Hall O."/>
            <person name="Minx P."/>
            <person name="Tomlinson C."/>
            <person name="Mitreva M."/>
            <person name="Nelson J."/>
            <person name="Hou S."/>
            <person name="Wollam A."/>
            <person name="Pepin K.H."/>
            <person name="Johnson M."/>
            <person name="Bhonagiri V."/>
            <person name="Nash W.E."/>
            <person name="Warren W."/>
            <person name="Chinwalla A."/>
            <person name="Mardis E.R."/>
            <person name="Wilson R.K."/>
        </authorList>
    </citation>
    <scope>NUCLEOTIDE SEQUENCE [LARGE SCALE GENOMIC DNA]</scope>
    <source>
        <strain evidence="3 4">F0302</strain>
    </source>
</reference>
<proteinExistence type="predicted"/>
<evidence type="ECO:0000313" key="4">
    <source>
        <dbReference type="Proteomes" id="UP000004079"/>
    </source>
</evidence>
<evidence type="ECO:0000313" key="3">
    <source>
        <dbReference type="EMBL" id="EFB30581.1"/>
    </source>
</evidence>
<feature type="domain" description="FMN-binding" evidence="2">
    <location>
        <begin position="51"/>
        <end position="129"/>
    </location>
</feature>
<name>D1QVW8_9BACT</name>
<sequence>MKKRMNGLLTTLTACAMVVIMMSAMPADNIMTKENDTTIINTNLLGKGIKGFKGTTPVKIYIKQDKVVKIEALPNHETPKFFDKAKTLLTEYNGKSVSKAAKMDVDGVSGATYSSKALKKNVQLGLEYYKKNN</sequence>
<dbReference type="Pfam" id="PF04205">
    <property type="entry name" value="FMN_bind"/>
    <property type="match status" value="1"/>
</dbReference>
<gene>
    <name evidence="3" type="ORF">HMPREF0971_03159</name>
</gene>
<feature type="signal peptide" evidence="1">
    <location>
        <begin position="1"/>
        <end position="26"/>
    </location>
</feature>
<dbReference type="SMART" id="SM00900">
    <property type="entry name" value="FMN_bind"/>
    <property type="match status" value="1"/>
</dbReference>
<evidence type="ECO:0000256" key="1">
    <source>
        <dbReference type="SAM" id="SignalP"/>
    </source>
</evidence>
<dbReference type="Proteomes" id="UP000004079">
    <property type="component" value="Unassembled WGS sequence"/>
</dbReference>
<evidence type="ECO:0000259" key="2">
    <source>
        <dbReference type="SMART" id="SM00900"/>
    </source>
</evidence>
<dbReference type="PROSITE" id="PS51257">
    <property type="entry name" value="PROKAR_LIPOPROTEIN"/>
    <property type="match status" value="1"/>
</dbReference>
<dbReference type="AlphaFoldDB" id="D1QVW8"/>
<dbReference type="EMBL" id="ACUZ02000058">
    <property type="protein sequence ID" value="EFB30581.1"/>
    <property type="molecule type" value="Genomic_DNA"/>
</dbReference>
<protein>
    <submittedName>
        <fullName evidence="3">FMN-binding domain protein</fullName>
    </submittedName>
</protein>
<dbReference type="GeneID" id="85010974"/>
<organism evidence="3 4">
    <name type="scientific">Segatella oris F0302</name>
    <dbReference type="NCBI Taxonomy" id="649760"/>
    <lineage>
        <taxon>Bacteria</taxon>
        <taxon>Pseudomonadati</taxon>
        <taxon>Bacteroidota</taxon>
        <taxon>Bacteroidia</taxon>
        <taxon>Bacteroidales</taxon>
        <taxon>Prevotellaceae</taxon>
        <taxon>Segatella</taxon>
    </lineage>
</organism>
<dbReference type="HOGENOM" id="CLU_155230_0_0_10"/>
<dbReference type="GO" id="GO:0016020">
    <property type="term" value="C:membrane"/>
    <property type="evidence" value="ECO:0007669"/>
    <property type="project" value="InterPro"/>
</dbReference>
<accession>D1QVW8</accession>